<evidence type="ECO:0000313" key="2">
    <source>
        <dbReference type="EMBL" id="RKO83865.1"/>
    </source>
</evidence>
<organism evidence="2 3">
    <name type="scientific">Blyttiomyces helicus</name>
    <dbReference type="NCBI Taxonomy" id="388810"/>
    <lineage>
        <taxon>Eukaryota</taxon>
        <taxon>Fungi</taxon>
        <taxon>Fungi incertae sedis</taxon>
        <taxon>Chytridiomycota</taxon>
        <taxon>Chytridiomycota incertae sedis</taxon>
        <taxon>Chytridiomycetes</taxon>
        <taxon>Chytridiomycetes incertae sedis</taxon>
        <taxon>Blyttiomyces</taxon>
    </lineage>
</organism>
<accession>A0A4P9VY50</accession>
<feature type="region of interest" description="Disordered" evidence="1">
    <location>
        <begin position="1"/>
        <end position="77"/>
    </location>
</feature>
<feature type="compositionally biased region" description="Polar residues" evidence="1">
    <location>
        <begin position="18"/>
        <end position="28"/>
    </location>
</feature>
<dbReference type="EMBL" id="ML000751">
    <property type="protein sequence ID" value="RKO83865.1"/>
    <property type="molecule type" value="Genomic_DNA"/>
</dbReference>
<proteinExistence type="predicted"/>
<protein>
    <submittedName>
        <fullName evidence="2">Uncharacterized protein</fullName>
    </submittedName>
</protein>
<reference evidence="3" key="1">
    <citation type="journal article" date="2018" name="Nat. Microbiol.">
        <title>Leveraging single-cell genomics to expand the fungal tree of life.</title>
        <authorList>
            <person name="Ahrendt S.R."/>
            <person name="Quandt C.A."/>
            <person name="Ciobanu D."/>
            <person name="Clum A."/>
            <person name="Salamov A."/>
            <person name="Andreopoulos B."/>
            <person name="Cheng J.F."/>
            <person name="Woyke T."/>
            <person name="Pelin A."/>
            <person name="Henrissat B."/>
            <person name="Reynolds N.K."/>
            <person name="Benny G.L."/>
            <person name="Smith M.E."/>
            <person name="James T.Y."/>
            <person name="Grigoriev I.V."/>
        </authorList>
    </citation>
    <scope>NUCLEOTIDE SEQUENCE [LARGE SCALE GENOMIC DNA]</scope>
</reference>
<sequence>MNPSKRPRVDGIEPNDPATLNSITTTAAQKKPRLASPPESPIVSSSADWFYSKRPQMQSVPSSPMLPADKESDDSDPVVVAVTPAQNKLSSAHCPTPKIPRYGPRKVAPVVPEQNVLNRLKEFTFLDKKGGSLSQSRCMLSGACRGGERVAELGVPSASRAG</sequence>
<feature type="region of interest" description="Disordered" evidence="1">
    <location>
        <begin position="86"/>
        <end position="105"/>
    </location>
</feature>
<gene>
    <name evidence="2" type="ORF">BDK51DRAFT_25989</name>
</gene>
<dbReference type="Proteomes" id="UP000269721">
    <property type="component" value="Unassembled WGS sequence"/>
</dbReference>
<evidence type="ECO:0000313" key="3">
    <source>
        <dbReference type="Proteomes" id="UP000269721"/>
    </source>
</evidence>
<evidence type="ECO:0000256" key="1">
    <source>
        <dbReference type="SAM" id="MobiDB-lite"/>
    </source>
</evidence>
<name>A0A4P9VY50_9FUNG</name>
<feature type="non-terminal residue" evidence="2">
    <location>
        <position position="162"/>
    </location>
</feature>
<dbReference type="AlphaFoldDB" id="A0A4P9VY50"/>
<keyword evidence="3" id="KW-1185">Reference proteome</keyword>